<dbReference type="CDD" id="cd03024">
    <property type="entry name" value="DsbA_FrnE"/>
    <property type="match status" value="1"/>
</dbReference>
<name>A0ABV7LIY5_9GAMM</name>
<evidence type="ECO:0000313" key="2">
    <source>
        <dbReference type="EMBL" id="MFC3282329.1"/>
    </source>
</evidence>
<evidence type="ECO:0000313" key="3">
    <source>
        <dbReference type="Proteomes" id="UP001595579"/>
    </source>
</evidence>
<dbReference type="EMBL" id="JBHRUG010000002">
    <property type="protein sequence ID" value="MFC3282329.1"/>
    <property type="molecule type" value="Genomic_DNA"/>
</dbReference>
<evidence type="ECO:0000259" key="1">
    <source>
        <dbReference type="Pfam" id="PF01323"/>
    </source>
</evidence>
<dbReference type="PANTHER" id="PTHR13887:SF41">
    <property type="entry name" value="THIOREDOXIN SUPERFAMILY PROTEIN"/>
    <property type="match status" value="1"/>
</dbReference>
<dbReference type="RefSeq" id="WP_386770973.1">
    <property type="nucleotide sequence ID" value="NZ_JBHRUG010000002.1"/>
</dbReference>
<dbReference type="Gene3D" id="3.40.30.10">
    <property type="entry name" value="Glutaredoxin"/>
    <property type="match status" value="1"/>
</dbReference>
<dbReference type="PANTHER" id="PTHR13887">
    <property type="entry name" value="GLUTATHIONE S-TRANSFERASE KAPPA"/>
    <property type="match status" value="1"/>
</dbReference>
<dbReference type="SUPFAM" id="SSF52833">
    <property type="entry name" value="Thioredoxin-like"/>
    <property type="match status" value="1"/>
</dbReference>
<keyword evidence="3" id="KW-1185">Reference proteome</keyword>
<gene>
    <name evidence="2" type="ORF">ACFOEV_01725</name>
</gene>
<dbReference type="InterPro" id="IPR001853">
    <property type="entry name" value="DSBA-like_thioredoxin_dom"/>
</dbReference>
<dbReference type="Pfam" id="PF01323">
    <property type="entry name" value="DSBA"/>
    <property type="match status" value="1"/>
</dbReference>
<sequence length="210" mass="23083">MSHVDVTIISDAICPWCYIGKRHLDLAVASLGDDVTVSIDWQPFELNPGMPPGGMSRRDYRTAKFGSWERSRELDAQVEAAARQAGIEIHHDRIMRTPNTFNAHRLIWLAGQHQVQQSVVNELFRRYFVAGEDIGDTRVLADAAHVGGLRDVDLQAFLASPQGRAEVHGALDNARRLGISGVPMFIIAGRIDLSGAQPPDALRQAILEAA</sequence>
<proteinExistence type="predicted"/>
<organism evidence="2 3">
    <name type="scientific">Litchfieldella rifensis</name>
    <dbReference type="NCBI Taxonomy" id="762643"/>
    <lineage>
        <taxon>Bacteria</taxon>
        <taxon>Pseudomonadati</taxon>
        <taxon>Pseudomonadota</taxon>
        <taxon>Gammaproteobacteria</taxon>
        <taxon>Oceanospirillales</taxon>
        <taxon>Halomonadaceae</taxon>
        <taxon>Litchfieldella</taxon>
    </lineage>
</organism>
<protein>
    <submittedName>
        <fullName evidence="2">DsbA family oxidoreductase</fullName>
    </submittedName>
</protein>
<comment type="caution">
    <text evidence="2">The sequence shown here is derived from an EMBL/GenBank/DDBJ whole genome shotgun (WGS) entry which is preliminary data.</text>
</comment>
<feature type="domain" description="DSBA-like thioredoxin" evidence="1">
    <location>
        <begin position="6"/>
        <end position="206"/>
    </location>
</feature>
<dbReference type="Proteomes" id="UP001595579">
    <property type="component" value="Unassembled WGS sequence"/>
</dbReference>
<dbReference type="InterPro" id="IPR036249">
    <property type="entry name" value="Thioredoxin-like_sf"/>
</dbReference>
<reference evidence="3" key="1">
    <citation type="journal article" date="2019" name="Int. J. Syst. Evol. Microbiol.">
        <title>The Global Catalogue of Microorganisms (GCM) 10K type strain sequencing project: providing services to taxonomists for standard genome sequencing and annotation.</title>
        <authorList>
            <consortium name="The Broad Institute Genomics Platform"/>
            <consortium name="The Broad Institute Genome Sequencing Center for Infectious Disease"/>
            <person name="Wu L."/>
            <person name="Ma J."/>
        </authorList>
    </citation>
    <scope>NUCLEOTIDE SEQUENCE [LARGE SCALE GENOMIC DNA]</scope>
    <source>
        <strain evidence="3">CECT 7698</strain>
    </source>
</reference>
<accession>A0ABV7LIY5</accession>